<evidence type="ECO:0000256" key="11">
    <source>
        <dbReference type="SAM" id="Phobius"/>
    </source>
</evidence>
<dbReference type="GO" id="GO:0009055">
    <property type="term" value="F:electron transfer activity"/>
    <property type="evidence" value="ECO:0007669"/>
    <property type="project" value="UniProtKB-UniRule"/>
</dbReference>
<dbReference type="AlphaFoldDB" id="A0A075DWV6"/>
<keyword evidence="10" id="KW-0602">Photosynthesis</keyword>
<keyword evidence="6 10" id="KW-0249">Electron transport</keyword>
<organism evidence="12">
    <name type="scientific">Chrysochromulina tobinii</name>
    <dbReference type="NCBI Taxonomy" id="1460289"/>
    <lineage>
        <taxon>Eukaryota</taxon>
        <taxon>Haptista</taxon>
        <taxon>Haptophyta</taxon>
        <taxon>Prymnesiophyceae</taxon>
        <taxon>Prymnesiales</taxon>
        <taxon>Chrysochromulinaceae</taxon>
        <taxon>Chrysochromulina</taxon>
    </lineage>
</organism>
<keyword evidence="12" id="KW-0150">Chloroplast</keyword>
<comment type="similarity">
    <text evidence="3 10">Belongs to the PetN family.</text>
</comment>
<evidence type="ECO:0000256" key="10">
    <source>
        <dbReference type="HAMAP-Rule" id="MF_00395"/>
    </source>
</evidence>
<evidence type="ECO:0000256" key="3">
    <source>
        <dbReference type="ARBA" id="ARBA00010969"/>
    </source>
</evidence>
<dbReference type="GO" id="GO:0015979">
    <property type="term" value="P:photosynthesis"/>
    <property type="evidence" value="ECO:0007669"/>
    <property type="project" value="UniProtKB-KW"/>
</dbReference>
<evidence type="ECO:0000313" key="12">
    <source>
        <dbReference type="EMBL" id="AHY04405.1"/>
    </source>
</evidence>
<proteinExistence type="inferred from homology"/>
<feature type="transmembrane region" description="Helical" evidence="11">
    <location>
        <begin position="6"/>
        <end position="24"/>
    </location>
</feature>
<dbReference type="SUPFAM" id="SSF103451">
    <property type="entry name" value="PetN subunit of the cytochrome b6f complex"/>
    <property type="match status" value="1"/>
</dbReference>
<sequence length="29" mass="3265">MDILSLGWSSLMVMFSFSLALVVWGRNGF</sequence>
<evidence type="ECO:0000256" key="1">
    <source>
        <dbReference type="ARBA" id="ARBA00003068"/>
    </source>
</evidence>
<comment type="subcellular location">
    <subcellularLocation>
        <location evidence="2">Membrane</location>
        <topology evidence="2">Single-pass membrane protein</topology>
    </subcellularLocation>
    <subcellularLocation>
        <location evidence="10">Plastid</location>
        <location evidence="10">Chloroplast thylakoid membrane</location>
        <topology evidence="10">Single-pass membrane protein</topology>
    </subcellularLocation>
</comment>
<keyword evidence="10" id="KW-0793">Thylakoid</keyword>
<evidence type="ECO:0000256" key="5">
    <source>
        <dbReference type="ARBA" id="ARBA00022692"/>
    </source>
</evidence>
<dbReference type="GO" id="GO:0009512">
    <property type="term" value="C:cytochrome b6f complex"/>
    <property type="evidence" value="ECO:0007669"/>
    <property type="project" value="InterPro"/>
</dbReference>
<dbReference type="GO" id="GO:0017004">
    <property type="term" value="P:cytochrome complex assembly"/>
    <property type="evidence" value="ECO:0007669"/>
    <property type="project" value="UniProtKB-UniRule"/>
</dbReference>
<keyword evidence="7 10" id="KW-1133">Transmembrane helix</keyword>
<reference evidence="12" key="2">
    <citation type="submission" date="2016-02" db="EMBL/GenBank/DDBJ databases">
        <authorList>
            <person name="Wen L."/>
            <person name="He K."/>
            <person name="Yang H."/>
        </authorList>
    </citation>
    <scope>NUCLEOTIDE SEQUENCE</scope>
    <source>
        <strain evidence="12">CCMP291</strain>
    </source>
</reference>
<accession>A0A075DWV6</accession>
<keyword evidence="8 10" id="KW-0472">Membrane</keyword>
<protein>
    <recommendedName>
        <fullName evidence="10">Cytochrome b6-f complex subunit 8</fullName>
    </recommendedName>
    <alternativeName>
        <fullName evidence="10">Cytochrome b6-f complex subunit PetN</fullName>
    </alternativeName>
    <alternativeName>
        <fullName evidence="10">Cytochrome b6-f complex subunit VIII</fullName>
    </alternativeName>
</protein>
<evidence type="ECO:0000256" key="8">
    <source>
        <dbReference type="ARBA" id="ARBA00023136"/>
    </source>
</evidence>
<evidence type="ECO:0000256" key="9">
    <source>
        <dbReference type="ARBA" id="ARBA00025834"/>
    </source>
</evidence>
<keyword evidence="5 10" id="KW-0812">Transmembrane</keyword>
<evidence type="ECO:0000256" key="6">
    <source>
        <dbReference type="ARBA" id="ARBA00022982"/>
    </source>
</evidence>
<name>A0A075DWV6_9EUKA</name>
<comment type="subunit">
    <text evidence="9 10">The 4 large subunits of the cytochrome b6-f complex are cytochrome b6, subunit IV (17 kDa polypeptide, PetD), cytochrome f and the Rieske protein, while the 4 small subunits are PetG, PetL, PetM and PetN. The complex functions as a dimer.</text>
</comment>
<dbReference type="HAMAP" id="MF_00395">
    <property type="entry name" value="Cytb6_f_PetN"/>
    <property type="match status" value="1"/>
</dbReference>
<gene>
    <name evidence="10 12" type="primary">petN</name>
    <name evidence="12" type="ORF">ChtoCp_BH4</name>
</gene>
<comment type="function">
    <text evidence="1 10">Component of the cytochrome b6-f complex, which mediates electron transfer between photosystem II (PSII) and photosystem I (PSI), cyclic electron flow around PSI, and state transitions.</text>
</comment>
<evidence type="ECO:0000256" key="2">
    <source>
        <dbReference type="ARBA" id="ARBA00004167"/>
    </source>
</evidence>
<reference evidence="12" key="1">
    <citation type="journal article" date="2014" name="BMC Genomics">
        <title>The mitochondrial and chloroplast genomes of the haptophyte Chrysochromulina tobin contain unique repeat structures and gene profiles.</title>
        <authorList>
            <person name="Hovde B.T."/>
            <person name="Starkenburg S.R."/>
            <person name="Hunsperger H.M."/>
            <person name="Mercer L.D."/>
            <person name="Deodato C.R."/>
            <person name="Jha R.K."/>
            <person name="Chertkov O."/>
            <person name="Monnat R.J.Jr."/>
            <person name="Cattolico R.A."/>
        </authorList>
    </citation>
    <scope>NUCLEOTIDE SEQUENCE</scope>
    <source>
        <strain evidence="12">CCMP291</strain>
    </source>
</reference>
<geneLocation type="chloroplast" evidence="12"/>
<dbReference type="InterPro" id="IPR036143">
    <property type="entry name" value="Cytochr_b6-f_cplx_su8_sf"/>
</dbReference>
<keyword evidence="4 10" id="KW-0813">Transport</keyword>
<keyword evidence="12" id="KW-0934">Plastid</keyword>
<evidence type="ECO:0000256" key="7">
    <source>
        <dbReference type="ARBA" id="ARBA00022989"/>
    </source>
</evidence>
<dbReference type="InterPro" id="IPR005497">
    <property type="entry name" value="Cytochrome_b6-f_cplx_su8"/>
</dbReference>
<dbReference type="GO" id="GO:0009535">
    <property type="term" value="C:chloroplast thylakoid membrane"/>
    <property type="evidence" value="ECO:0007669"/>
    <property type="project" value="UniProtKB-SubCell"/>
</dbReference>
<dbReference type="Pfam" id="PF03742">
    <property type="entry name" value="PetN"/>
    <property type="match status" value="1"/>
</dbReference>
<dbReference type="EMBL" id="KJ201907">
    <property type="protein sequence ID" value="AHY04405.1"/>
    <property type="molecule type" value="Genomic_DNA"/>
</dbReference>
<evidence type="ECO:0000256" key="4">
    <source>
        <dbReference type="ARBA" id="ARBA00022448"/>
    </source>
</evidence>